<organism evidence="3">
    <name type="scientific">Metarhizium acridum (strain CQMa 102)</name>
    <dbReference type="NCBI Taxonomy" id="655827"/>
    <lineage>
        <taxon>Eukaryota</taxon>
        <taxon>Fungi</taxon>
        <taxon>Dikarya</taxon>
        <taxon>Ascomycota</taxon>
        <taxon>Pezizomycotina</taxon>
        <taxon>Sordariomycetes</taxon>
        <taxon>Hypocreomycetidae</taxon>
        <taxon>Hypocreales</taxon>
        <taxon>Clavicipitaceae</taxon>
        <taxon>Metarhizium</taxon>
    </lineage>
</organism>
<protein>
    <submittedName>
        <fullName evidence="2">Uncharacterized protein</fullName>
    </submittedName>
</protein>
<proteinExistence type="predicted"/>
<reference evidence="2 3" key="1">
    <citation type="journal article" date="2011" name="PLoS Genet.">
        <title>Genome sequencing and comparative transcriptomics of the model entomopathogenic fungi Metarhizium anisopliae and M. acridum.</title>
        <authorList>
            <person name="Gao Q."/>
            <person name="Jin K."/>
            <person name="Ying S.H."/>
            <person name="Zhang Y."/>
            <person name="Xiao G."/>
            <person name="Shang Y."/>
            <person name="Duan Z."/>
            <person name="Hu X."/>
            <person name="Xie X.Q."/>
            <person name="Zhou G."/>
            <person name="Peng G."/>
            <person name="Luo Z."/>
            <person name="Huang W."/>
            <person name="Wang B."/>
            <person name="Fang W."/>
            <person name="Wang S."/>
            <person name="Zhong Y."/>
            <person name="Ma L.J."/>
            <person name="St Leger R.J."/>
            <person name="Zhao G.P."/>
            <person name="Pei Y."/>
            <person name="Feng M.G."/>
            <person name="Xia Y."/>
            <person name="Wang C."/>
        </authorList>
    </citation>
    <scope>NUCLEOTIDE SEQUENCE [LARGE SCALE GENOMIC DNA]</scope>
    <source>
        <strain evidence="2 3">CQMa 102</strain>
    </source>
</reference>
<evidence type="ECO:0000313" key="2">
    <source>
        <dbReference type="EMBL" id="EFY91894.1"/>
    </source>
</evidence>
<evidence type="ECO:0000313" key="3">
    <source>
        <dbReference type="Proteomes" id="UP000002499"/>
    </source>
</evidence>
<dbReference type="HOGENOM" id="CLU_1343530_0_0_1"/>
<dbReference type="EMBL" id="GL698479">
    <property type="protein sequence ID" value="EFY91894.1"/>
    <property type="molecule type" value="Genomic_DNA"/>
</dbReference>
<feature type="region of interest" description="Disordered" evidence="1">
    <location>
        <begin position="1"/>
        <end position="20"/>
    </location>
</feature>
<accession>E9DX31</accession>
<gene>
    <name evidence="2" type="ORF">MAC_02179</name>
</gene>
<sequence length="204" mass="22347">MTASYNALRETPRRRGIPSSTHRVLPKLGPLGLVGVRMSKKQLTAGDQLEPNRRLGNAVDLALVYHPKDAVLGKVRSRPCGRGVYPTPERLCRGDRRPAWLPTRPPTCRELLCPSVAGVDVQAKQVRVVIRLKYAGRDDDALRSRTAQADGRREQDARRADLVVRRCVLGEVKGKDVLGAGDGDDGILRPETGVLAQDAVVFLC</sequence>
<dbReference type="AlphaFoldDB" id="E9DX31"/>
<keyword evidence="3" id="KW-1185">Reference proteome</keyword>
<dbReference type="Proteomes" id="UP000002499">
    <property type="component" value="Unassembled WGS sequence"/>
</dbReference>
<evidence type="ECO:0000256" key="1">
    <source>
        <dbReference type="SAM" id="MobiDB-lite"/>
    </source>
</evidence>
<dbReference type="InParanoid" id="E9DX31"/>
<name>E9DX31_METAQ</name>